<dbReference type="WBParaSite" id="nRc.2.0.1.t20958-RA">
    <property type="protein sequence ID" value="nRc.2.0.1.t20958-RA"/>
    <property type="gene ID" value="nRc.2.0.1.g20958"/>
</dbReference>
<protein>
    <submittedName>
        <fullName evidence="2">Uncharacterized protein</fullName>
    </submittedName>
</protein>
<organism evidence="1 2">
    <name type="scientific">Romanomermis culicivorax</name>
    <name type="common">Nematode worm</name>
    <dbReference type="NCBI Taxonomy" id="13658"/>
    <lineage>
        <taxon>Eukaryota</taxon>
        <taxon>Metazoa</taxon>
        <taxon>Ecdysozoa</taxon>
        <taxon>Nematoda</taxon>
        <taxon>Enoplea</taxon>
        <taxon>Dorylaimia</taxon>
        <taxon>Mermithida</taxon>
        <taxon>Mermithoidea</taxon>
        <taxon>Mermithidae</taxon>
        <taxon>Romanomermis</taxon>
    </lineage>
</organism>
<evidence type="ECO:0000313" key="1">
    <source>
        <dbReference type="Proteomes" id="UP000887565"/>
    </source>
</evidence>
<reference evidence="2" key="1">
    <citation type="submission" date="2022-11" db="UniProtKB">
        <authorList>
            <consortium name="WormBaseParasite"/>
        </authorList>
    </citation>
    <scope>IDENTIFICATION</scope>
</reference>
<accession>A0A915J5G6</accession>
<keyword evidence="1" id="KW-1185">Reference proteome</keyword>
<evidence type="ECO:0000313" key="2">
    <source>
        <dbReference type="WBParaSite" id="nRc.2.0.1.t20958-RA"/>
    </source>
</evidence>
<name>A0A915J5G6_ROMCU</name>
<dbReference type="AlphaFoldDB" id="A0A915J5G6"/>
<dbReference type="Proteomes" id="UP000887565">
    <property type="component" value="Unplaced"/>
</dbReference>
<proteinExistence type="predicted"/>
<sequence length="155" mass="17919">MLKFFLATEKDRDEAVGKKINIFNIKLTLEKPREPEFTRILQLGDITGPTIPKVISHDEVEHWLIEKFPGIKIAADNDSKFATIPKCKLIKCNLRMTKIIVPRDYTIPGYVWCQTTSMIRPINLKQWYHQCFFSDTPISSSAKGGLTPLMQKKFY</sequence>